<gene>
    <name evidence="1" type="ORF">X801_08937</name>
</gene>
<protein>
    <submittedName>
        <fullName evidence="1">Uncharacterized protein</fullName>
    </submittedName>
</protein>
<evidence type="ECO:0000313" key="2">
    <source>
        <dbReference type="Proteomes" id="UP000243686"/>
    </source>
</evidence>
<dbReference type="EMBL" id="KV906142">
    <property type="protein sequence ID" value="OON15262.1"/>
    <property type="molecule type" value="Genomic_DNA"/>
</dbReference>
<dbReference type="AlphaFoldDB" id="A0A1S8WLD9"/>
<dbReference type="Proteomes" id="UP000243686">
    <property type="component" value="Unassembled WGS sequence"/>
</dbReference>
<evidence type="ECO:0000313" key="1">
    <source>
        <dbReference type="EMBL" id="OON15262.1"/>
    </source>
</evidence>
<keyword evidence="2" id="KW-1185">Reference proteome</keyword>
<proteinExistence type="predicted"/>
<name>A0A1S8WLD9_OPIVI</name>
<sequence length="326" mass="36755">MKFAVYNPFGKLVFGADDMLSKRFMIHEGLCYLRREVRGLVFPAVDYGTRACLQDCGPQKEHVKALHKYKKVIQEAIQQGVLGEDTTLLQVTDVSPGDRPNLYEVRCALPCLVTGDALSQARALELAVELECKVNGSSTDFRKRLSSHKIPKFTFTITSETGDEEISRTSSSTTTDVRGSTWSCPSSSLVSCIKPNNVYGLPRDELLQKIRSACKRNELGTDHSSEQSGADKSSFQNQEVSAMWARLWKERQDWRAEARRERRHLRQTANLHRLTLGAVGRIEHISKRGMQSISVGIPYFWRTSVVEGQQPLPNYEKLLTAILQGY</sequence>
<organism evidence="1 2">
    <name type="scientific">Opisthorchis viverrini</name>
    <name type="common">Southeast Asian liver fluke</name>
    <dbReference type="NCBI Taxonomy" id="6198"/>
    <lineage>
        <taxon>Eukaryota</taxon>
        <taxon>Metazoa</taxon>
        <taxon>Spiralia</taxon>
        <taxon>Lophotrochozoa</taxon>
        <taxon>Platyhelminthes</taxon>
        <taxon>Trematoda</taxon>
        <taxon>Digenea</taxon>
        <taxon>Opisthorchiida</taxon>
        <taxon>Opisthorchiata</taxon>
        <taxon>Opisthorchiidae</taxon>
        <taxon>Opisthorchis</taxon>
    </lineage>
</organism>
<accession>A0A1S8WLD9</accession>
<reference evidence="1 2" key="1">
    <citation type="submission" date="2015-03" db="EMBL/GenBank/DDBJ databases">
        <title>Draft genome of the nematode, Opisthorchis viverrini.</title>
        <authorList>
            <person name="Mitreva M."/>
        </authorList>
    </citation>
    <scope>NUCLEOTIDE SEQUENCE [LARGE SCALE GENOMIC DNA]</scope>
    <source>
        <strain evidence="1">Khon Kaen</strain>
    </source>
</reference>